<dbReference type="EMBL" id="JACHWT010000005">
    <property type="protein sequence ID" value="MBB3116111.1"/>
    <property type="molecule type" value="Genomic_DNA"/>
</dbReference>
<accession>A0A8H9YBQ1</accession>
<proteinExistence type="predicted"/>
<evidence type="ECO:0000313" key="3">
    <source>
        <dbReference type="Proteomes" id="UP000612712"/>
    </source>
</evidence>
<keyword evidence="1" id="KW-0812">Transmembrane</keyword>
<gene>
    <name evidence="2" type="ORF">FHU32_001338</name>
</gene>
<dbReference type="AlphaFoldDB" id="A0A8H9YBQ1"/>
<evidence type="ECO:0000256" key="1">
    <source>
        <dbReference type="SAM" id="Phobius"/>
    </source>
</evidence>
<keyword evidence="1" id="KW-1133">Transmembrane helix</keyword>
<organism evidence="2 3">
    <name type="scientific">Corynebacterium bovis DSM 20582 = CIP 54.80</name>
    <dbReference type="NCBI Taxonomy" id="927655"/>
    <lineage>
        <taxon>Bacteria</taxon>
        <taxon>Bacillati</taxon>
        <taxon>Actinomycetota</taxon>
        <taxon>Actinomycetes</taxon>
        <taxon>Mycobacteriales</taxon>
        <taxon>Corynebacteriaceae</taxon>
        <taxon>Corynebacterium</taxon>
    </lineage>
</organism>
<name>A0A8H9YBQ1_9CORY</name>
<comment type="caution">
    <text evidence="2">The sequence shown here is derived from an EMBL/GenBank/DDBJ whole genome shotgun (WGS) entry which is preliminary data.</text>
</comment>
<keyword evidence="1" id="KW-0472">Membrane</keyword>
<reference evidence="2" key="1">
    <citation type="submission" date="2020-08" db="EMBL/GenBank/DDBJ databases">
        <title>Sequencing the genomes of 1000 actinobacteria strains.</title>
        <authorList>
            <person name="Klenk H.-P."/>
        </authorList>
    </citation>
    <scope>NUCLEOTIDE SEQUENCE</scope>
    <source>
        <strain evidence="2">DSM 20582</strain>
    </source>
</reference>
<dbReference type="Proteomes" id="UP000612712">
    <property type="component" value="Unassembled WGS sequence"/>
</dbReference>
<sequence length="35" mass="3924">MSFGIVEFLLFHVPVLEIVVVVWAVVTVVRALRGK</sequence>
<protein>
    <submittedName>
        <fullName evidence="2">Uncharacterized protein</fullName>
    </submittedName>
</protein>
<feature type="transmembrane region" description="Helical" evidence="1">
    <location>
        <begin position="12"/>
        <end position="32"/>
    </location>
</feature>
<evidence type="ECO:0000313" key="2">
    <source>
        <dbReference type="EMBL" id="MBB3116111.1"/>
    </source>
</evidence>